<dbReference type="AlphaFoldDB" id="A0AAD5S6I6"/>
<organism evidence="4 5">
    <name type="scientific">Zalerion maritima</name>
    <dbReference type="NCBI Taxonomy" id="339359"/>
    <lineage>
        <taxon>Eukaryota</taxon>
        <taxon>Fungi</taxon>
        <taxon>Dikarya</taxon>
        <taxon>Ascomycota</taxon>
        <taxon>Pezizomycotina</taxon>
        <taxon>Sordariomycetes</taxon>
        <taxon>Lulworthiomycetidae</taxon>
        <taxon>Lulworthiales</taxon>
        <taxon>Lulworthiaceae</taxon>
        <taxon>Zalerion</taxon>
    </lineage>
</organism>
<feature type="domain" description="Alpha fucosidase A-like C-terminal" evidence="2">
    <location>
        <begin position="704"/>
        <end position="752"/>
    </location>
</feature>
<evidence type="ECO:0000259" key="2">
    <source>
        <dbReference type="Pfam" id="PF21307"/>
    </source>
</evidence>
<reference evidence="4" key="1">
    <citation type="submission" date="2022-07" db="EMBL/GenBank/DDBJ databases">
        <title>Draft genome sequence of Zalerion maritima ATCC 34329, a (micro)plastics degrading marine fungus.</title>
        <authorList>
            <person name="Paco A."/>
            <person name="Goncalves M.F.M."/>
            <person name="Rocha-Santos T.A.P."/>
            <person name="Alves A."/>
        </authorList>
    </citation>
    <scope>NUCLEOTIDE SEQUENCE</scope>
    <source>
        <strain evidence="4">ATCC 34329</strain>
    </source>
</reference>
<dbReference type="Pfam" id="PF22124">
    <property type="entry name" value="Glyco_hydro_95_cat"/>
    <property type="match status" value="1"/>
</dbReference>
<accession>A0AAD5S6I6</accession>
<dbReference type="PANTHER" id="PTHR31084:SF18">
    <property type="entry name" value="GLYCOSYL HYDROLASE FAMILY 95 N-TERMINAL DOMAIN-CONTAINING PROTEIN"/>
    <property type="match status" value="1"/>
</dbReference>
<sequence length="794" mass="88227">MDPSSSKHLHLHYTTPAVSWDEALPLGNGRLGCLVYGRPGKELIQLNEDSVWYGGPQDRIPDSRSHLPRLRELIRAGKHAEAEELVRTAFYANPSSMRHYEPLGTLMLEFSDSEHAVGGIGDVQMDDSGEDVGEVRNYKRSLDLETATARASYARKGTSIQSDILASYPDNVIAIRISASRTCRFHVRLTRLGEVEWETQEYLDSVTAVDTNRLLMKATPGGANSNRLAAVLGVRCDDGIGTVKPFGGTLMVEATVCTIVLGAQTTFRHADPGFAAMAEVSKALDRGWLRMLERHITDYKSLFHRTSLRMWPDNSSIPTDKRIKESRDPGLVALYHNYGRYLMISSSRDGEKALPATLQGIWNPSFAPAWGSKYTININIQMNYWPVAACNLMECALPLVSLLERMAERGKVTARKMYGCKGWCAHHNTDIWADTAPQDRWMPATLWPLSGVWLVNDCIGMLQHKYDHNLHERLFSSLQGSIDFLLDFLISDSSGKFLVTNPSLSPENTFITSSGKEGILCEGSAMDMSIVRLAFENFLWSCGRISPSNSLISSAMSVISCIQPLIINDQGLIQEWGLADYTEKEPGHRHVSHLFALYPHNAISPMKSTALCEAAKKVLDRRAAHGGGHTGWSRAWLLNMHARLLDDEGCGKHMDLLLENSTLPNMLNTHPPFQIDGNFGACAGVLECLVQSTIMPDWPYRLLIRILPACPKEWDRGEMKGVRVKNGWKVSFDWKKGRKVDHVEVEGTEEGNSVATVLFPDGERVEVDGLGCHEVSRGKTPASRWAGEMGLPLP</sequence>
<dbReference type="SUPFAM" id="SSF48208">
    <property type="entry name" value="Six-hairpin glycosidases"/>
    <property type="match status" value="1"/>
</dbReference>
<evidence type="ECO:0000313" key="4">
    <source>
        <dbReference type="EMBL" id="KAJ2907249.1"/>
    </source>
</evidence>
<dbReference type="InterPro" id="IPR016518">
    <property type="entry name" value="Alpha-L-fucosidase"/>
</dbReference>
<dbReference type="EMBL" id="JAKWBI020000003">
    <property type="protein sequence ID" value="KAJ2907249.1"/>
    <property type="molecule type" value="Genomic_DNA"/>
</dbReference>
<dbReference type="GO" id="GO:0004560">
    <property type="term" value="F:alpha-L-fucosidase activity"/>
    <property type="evidence" value="ECO:0007669"/>
    <property type="project" value="InterPro"/>
</dbReference>
<gene>
    <name evidence="4" type="ORF">MKZ38_006543</name>
</gene>
<name>A0AAD5S6I6_9PEZI</name>
<dbReference type="GO" id="GO:0005975">
    <property type="term" value="P:carbohydrate metabolic process"/>
    <property type="evidence" value="ECO:0007669"/>
    <property type="project" value="InterPro"/>
</dbReference>
<feature type="domain" description="Glycosyl hydrolase family 95 catalytic" evidence="3">
    <location>
        <begin position="290"/>
        <end position="689"/>
    </location>
</feature>
<comment type="caution">
    <text evidence="4">The sequence shown here is derived from an EMBL/GenBank/DDBJ whole genome shotgun (WGS) entry which is preliminary data.</text>
</comment>
<dbReference type="InterPro" id="IPR027414">
    <property type="entry name" value="GH95_N_dom"/>
</dbReference>
<dbReference type="PIRSF" id="PIRSF007663">
    <property type="entry name" value="UCP007663"/>
    <property type="match status" value="1"/>
</dbReference>
<evidence type="ECO:0000313" key="5">
    <source>
        <dbReference type="Proteomes" id="UP001201980"/>
    </source>
</evidence>
<dbReference type="Proteomes" id="UP001201980">
    <property type="component" value="Unassembled WGS sequence"/>
</dbReference>
<dbReference type="PANTHER" id="PTHR31084">
    <property type="entry name" value="ALPHA-L-FUCOSIDASE 2"/>
    <property type="match status" value="1"/>
</dbReference>
<dbReference type="Gene3D" id="1.50.10.10">
    <property type="match status" value="1"/>
</dbReference>
<evidence type="ECO:0000259" key="1">
    <source>
        <dbReference type="Pfam" id="PF14498"/>
    </source>
</evidence>
<dbReference type="InterPro" id="IPR008928">
    <property type="entry name" value="6-hairpin_glycosidase_sf"/>
</dbReference>
<evidence type="ECO:0000259" key="3">
    <source>
        <dbReference type="Pfam" id="PF22124"/>
    </source>
</evidence>
<dbReference type="Pfam" id="PF14498">
    <property type="entry name" value="Glyco_hyd_65N_2"/>
    <property type="match status" value="1"/>
</dbReference>
<protein>
    <submittedName>
        <fullName evidence="4">Alpha-l-fucosidase</fullName>
    </submittedName>
</protein>
<dbReference type="InterPro" id="IPR054363">
    <property type="entry name" value="GH95_cat"/>
</dbReference>
<dbReference type="Pfam" id="PF21307">
    <property type="entry name" value="Glyco_hydro_95_C"/>
    <property type="match status" value="1"/>
</dbReference>
<dbReference type="InterPro" id="IPR012341">
    <property type="entry name" value="6hp_glycosidase-like_sf"/>
</dbReference>
<feature type="domain" description="Glycosyl hydrolase family 95 N-terminal" evidence="1">
    <location>
        <begin position="11"/>
        <end position="269"/>
    </location>
</feature>
<proteinExistence type="predicted"/>
<keyword evidence="5" id="KW-1185">Reference proteome</keyword>
<dbReference type="InterPro" id="IPR049053">
    <property type="entry name" value="AFCA-like_C"/>
</dbReference>